<dbReference type="RefSeq" id="WP_133794233.1">
    <property type="nucleotide sequence ID" value="NZ_SOCA01000002.1"/>
</dbReference>
<sequence>MNSTTIPVAGRPGRMRALLLLGLVFILGAACGIGGGLIFLRGLAQRTWAGETGDKSPVERVTNSIENQMAKELDLTPEERLAVRKEFATTVAQFRALRIKLREDSRSIVEDTLSRLEKQIPEEKRAGLRERADARLRPWGLMPED</sequence>
<evidence type="ECO:0000313" key="1">
    <source>
        <dbReference type="EMBL" id="TDU73049.1"/>
    </source>
</evidence>
<dbReference type="EMBL" id="SOCA01000002">
    <property type="protein sequence ID" value="TDU73049.1"/>
    <property type="molecule type" value="Genomic_DNA"/>
</dbReference>
<evidence type="ECO:0008006" key="3">
    <source>
        <dbReference type="Google" id="ProtNLM"/>
    </source>
</evidence>
<accession>A0A4R7S592</accession>
<dbReference type="AlphaFoldDB" id="A0A4R7S592"/>
<gene>
    <name evidence="1" type="ORF">EI77_01516</name>
</gene>
<dbReference type="Proteomes" id="UP000295662">
    <property type="component" value="Unassembled WGS sequence"/>
</dbReference>
<proteinExistence type="predicted"/>
<reference evidence="1 2" key="1">
    <citation type="submission" date="2019-03" db="EMBL/GenBank/DDBJ databases">
        <title>Genomic Encyclopedia of Archaeal and Bacterial Type Strains, Phase II (KMG-II): from individual species to whole genera.</title>
        <authorList>
            <person name="Goeker M."/>
        </authorList>
    </citation>
    <scope>NUCLEOTIDE SEQUENCE [LARGE SCALE GENOMIC DNA]</scope>
    <source>
        <strain evidence="1 2">ATCC 25309</strain>
    </source>
</reference>
<dbReference type="OrthoDB" id="9933772at2"/>
<organism evidence="1 2">
    <name type="scientific">Prosthecobacter fusiformis</name>
    <dbReference type="NCBI Taxonomy" id="48464"/>
    <lineage>
        <taxon>Bacteria</taxon>
        <taxon>Pseudomonadati</taxon>
        <taxon>Verrucomicrobiota</taxon>
        <taxon>Verrucomicrobiia</taxon>
        <taxon>Verrucomicrobiales</taxon>
        <taxon>Verrucomicrobiaceae</taxon>
        <taxon>Prosthecobacter</taxon>
    </lineage>
</organism>
<comment type="caution">
    <text evidence="1">The sequence shown here is derived from an EMBL/GenBank/DDBJ whole genome shotgun (WGS) entry which is preliminary data.</text>
</comment>
<evidence type="ECO:0000313" key="2">
    <source>
        <dbReference type="Proteomes" id="UP000295662"/>
    </source>
</evidence>
<keyword evidence="2" id="KW-1185">Reference proteome</keyword>
<name>A0A4R7S592_9BACT</name>
<protein>
    <recommendedName>
        <fullName evidence="3">Heavy-metal resistance protein</fullName>
    </recommendedName>
</protein>